<dbReference type="GO" id="GO:0033281">
    <property type="term" value="C:TAT protein transport complex"/>
    <property type="evidence" value="ECO:0007669"/>
    <property type="project" value="TreeGrafter"/>
</dbReference>
<evidence type="ECO:0000256" key="1">
    <source>
        <dbReference type="ARBA" id="ARBA00004141"/>
    </source>
</evidence>
<feature type="region of interest" description="Disordered" evidence="5">
    <location>
        <begin position="89"/>
        <end position="162"/>
    </location>
</feature>
<evidence type="ECO:0000256" key="3">
    <source>
        <dbReference type="ARBA" id="ARBA00022989"/>
    </source>
</evidence>
<feature type="transmembrane region" description="Helical" evidence="6">
    <location>
        <begin position="46"/>
        <end position="63"/>
    </location>
</feature>
<evidence type="ECO:0000256" key="5">
    <source>
        <dbReference type="SAM" id="MobiDB-lite"/>
    </source>
</evidence>
<organism evidence="7">
    <name type="scientific">bioreactor metagenome</name>
    <dbReference type="NCBI Taxonomy" id="1076179"/>
    <lineage>
        <taxon>unclassified sequences</taxon>
        <taxon>metagenomes</taxon>
        <taxon>ecological metagenomes</taxon>
    </lineage>
</organism>
<keyword evidence="2 6" id="KW-0812">Transmembrane</keyword>
<dbReference type="Pfam" id="PF00902">
    <property type="entry name" value="TatC"/>
    <property type="match status" value="1"/>
</dbReference>
<feature type="transmembrane region" description="Helical" evidence="6">
    <location>
        <begin position="12"/>
        <end position="34"/>
    </location>
</feature>
<evidence type="ECO:0000313" key="7">
    <source>
        <dbReference type="EMBL" id="MPM73714.1"/>
    </source>
</evidence>
<keyword evidence="3 6" id="KW-1133">Transmembrane helix</keyword>
<evidence type="ECO:0000256" key="2">
    <source>
        <dbReference type="ARBA" id="ARBA00022692"/>
    </source>
</evidence>
<dbReference type="AlphaFoldDB" id="A0A645C9V9"/>
<gene>
    <name evidence="7" type="primary">tatC_20</name>
    <name evidence="7" type="ORF">SDC9_120696</name>
</gene>
<reference evidence="7" key="1">
    <citation type="submission" date="2019-08" db="EMBL/GenBank/DDBJ databases">
        <authorList>
            <person name="Kucharzyk K."/>
            <person name="Murdoch R.W."/>
            <person name="Higgins S."/>
            <person name="Loffler F."/>
        </authorList>
    </citation>
    <scope>NUCLEOTIDE SEQUENCE</scope>
</reference>
<proteinExistence type="predicted"/>
<keyword evidence="4 6" id="KW-0472">Membrane</keyword>
<comment type="subcellular location">
    <subcellularLocation>
        <location evidence="1">Membrane</location>
        <topology evidence="1">Multi-pass membrane protein</topology>
    </subcellularLocation>
</comment>
<dbReference type="InterPro" id="IPR002033">
    <property type="entry name" value="TatC"/>
</dbReference>
<protein>
    <submittedName>
        <fullName evidence="7">Sec-independent protein translocase protein TatC</fullName>
    </submittedName>
</protein>
<evidence type="ECO:0000256" key="6">
    <source>
        <dbReference type="SAM" id="Phobius"/>
    </source>
</evidence>
<dbReference type="PANTHER" id="PTHR30371:SF0">
    <property type="entry name" value="SEC-INDEPENDENT PROTEIN TRANSLOCASE PROTEIN TATC, CHLOROPLASTIC-RELATED"/>
    <property type="match status" value="1"/>
</dbReference>
<dbReference type="GO" id="GO:0043953">
    <property type="term" value="P:protein transport by the Tat complex"/>
    <property type="evidence" value="ECO:0007669"/>
    <property type="project" value="TreeGrafter"/>
</dbReference>
<dbReference type="GO" id="GO:0065002">
    <property type="term" value="P:intracellular protein transmembrane transport"/>
    <property type="evidence" value="ECO:0007669"/>
    <property type="project" value="TreeGrafter"/>
</dbReference>
<evidence type="ECO:0000256" key="4">
    <source>
        <dbReference type="ARBA" id="ARBA00023136"/>
    </source>
</evidence>
<dbReference type="GO" id="GO:0009977">
    <property type="term" value="F:proton motive force dependent protein transmembrane transporter activity"/>
    <property type="evidence" value="ECO:0007669"/>
    <property type="project" value="TreeGrafter"/>
</dbReference>
<dbReference type="EMBL" id="VSSQ01025522">
    <property type="protein sequence ID" value="MPM73714.1"/>
    <property type="molecule type" value="Genomic_DNA"/>
</dbReference>
<feature type="transmembrane region" description="Helical" evidence="6">
    <location>
        <begin position="69"/>
        <end position="87"/>
    </location>
</feature>
<sequence length="162" mass="17766">MIGISDFVNLAGLLALSFGIMFQLPIAMVLLMRCGIVAPETLRKSRPVAVTAIFILAAILTPPDVVSQLLLGVPTWLLFEAALLIGAGSSRRKPAAAEETEPESGEEKTEAPPPPPPEDPPESDPENTLDAVYRRSDRKNMHKNRRFGTISDHYHRSRRKGK</sequence>
<accession>A0A645C9V9</accession>
<dbReference type="PANTHER" id="PTHR30371">
    <property type="entry name" value="SEC-INDEPENDENT PROTEIN TRANSLOCASE PROTEIN TATC"/>
    <property type="match status" value="1"/>
</dbReference>
<comment type="caution">
    <text evidence="7">The sequence shown here is derived from an EMBL/GenBank/DDBJ whole genome shotgun (WGS) entry which is preliminary data.</text>
</comment>
<name>A0A645C9V9_9ZZZZ</name>